<dbReference type="EMBL" id="LRDH01000132">
    <property type="protein sequence ID" value="PPV12835.1"/>
    <property type="molecule type" value="Genomic_DNA"/>
</dbReference>
<feature type="transmembrane region" description="Helical" evidence="1">
    <location>
        <begin position="101"/>
        <end position="122"/>
    </location>
</feature>
<sequence>MSKDILKLFLKQMFWIIVQVIILLAIGIGLSEIKGYSIKDVIFVEGIIVIILSLLESMHGNPMGLSIQSMGQNNAQINSNNNIKIKEIEEKKTKNKVRSTLNFSLNAICFIISGIICIDISML</sequence>
<feature type="transmembrane region" description="Helical" evidence="1">
    <location>
        <begin position="12"/>
        <end position="30"/>
    </location>
</feature>
<organism evidence="2 3">
    <name type="scientific">Clostridium butyricum</name>
    <dbReference type="NCBI Taxonomy" id="1492"/>
    <lineage>
        <taxon>Bacteria</taxon>
        <taxon>Bacillati</taxon>
        <taxon>Bacillota</taxon>
        <taxon>Clostridia</taxon>
        <taxon>Eubacteriales</taxon>
        <taxon>Clostridiaceae</taxon>
        <taxon>Clostridium</taxon>
    </lineage>
</organism>
<name>A0A0A6PS12_CLOBU</name>
<feature type="transmembrane region" description="Helical" evidence="1">
    <location>
        <begin position="36"/>
        <end position="55"/>
    </location>
</feature>
<dbReference type="RefSeq" id="WP_043664267.1">
    <property type="nucleotide sequence ID" value="NZ_JSEG01000010.1"/>
</dbReference>
<evidence type="ECO:0000313" key="2">
    <source>
        <dbReference type="EMBL" id="PPV12835.1"/>
    </source>
</evidence>
<dbReference type="AlphaFoldDB" id="A0A0A6PS12"/>
<reference evidence="2 3" key="1">
    <citation type="submission" date="2016-01" db="EMBL/GenBank/DDBJ databases">
        <title>Characterization of the Clostridium difficile lineages that are prevalent in Hong Kong and China.</title>
        <authorList>
            <person name="Kwok J.S.-L."/>
            <person name="Lam W.-Y."/>
            <person name="Ip M."/>
            <person name="Chan T.-F."/>
            <person name="Hawkey P.M."/>
            <person name="Tsui S.K.-W."/>
        </authorList>
    </citation>
    <scope>NUCLEOTIDE SEQUENCE [LARGE SCALE GENOMIC DNA]</scope>
    <source>
        <strain evidence="2 3">300064</strain>
    </source>
</reference>
<gene>
    <name evidence="2" type="ORF">AWN73_17775</name>
</gene>
<keyword evidence="1" id="KW-0812">Transmembrane</keyword>
<evidence type="ECO:0000256" key="1">
    <source>
        <dbReference type="SAM" id="Phobius"/>
    </source>
</evidence>
<comment type="caution">
    <text evidence="2">The sequence shown here is derived from an EMBL/GenBank/DDBJ whole genome shotgun (WGS) entry which is preliminary data.</text>
</comment>
<dbReference type="Proteomes" id="UP000238081">
    <property type="component" value="Unassembled WGS sequence"/>
</dbReference>
<keyword evidence="1" id="KW-0472">Membrane</keyword>
<protein>
    <recommendedName>
        <fullName evidence="4">DUF3899 domain-containing protein</fullName>
    </recommendedName>
</protein>
<accession>A0A0A6PS12</accession>
<evidence type="ECO:0008006" key="4">
    <source>
        <dbReference type="Google" id="ProtNLM"/>
    </source>
</evidence>
<evidence type="ECO:0000313" key="3">
    <source>
        <dbReference type="Proteomes" id="UP000238081"/>
    </source>
</evidence>
<keyword evidence="1" id="KW-1133">Transmembrane helix</keyword>
<proteinExistence type="predicted"/>